<dbReference type="OrthoDB" id="9982863at2"/>
<comment type="caution">
    <text evidence="2">The sequence shown here is derived from an EMBL/GenBank/DDBJ whole genome shotgun (WGS) entry which is preliminary data.</text>
</comment>
<evidence type="ECO:0000313" key="3">
    <source>
        <dbReference type="Proteomes" id="UP000294850"/>
    </source>
</evidence>
<reference evidence="2 3" key="1">
    <citation type="submission" date="2019-03" db="EMBL/GenBank/DDBJ databases">
        <title>Dyadobacter AR-3-6 sp. nov., isolated from arctic soil.</title>
        <authorList>
            <person name="Chaudhary D.K."/>
        </authorList>
    </citation>
    <scope>NUCLEOTIDE SEQUENCE [LARGE SCALE GENOMIC DNA]</scope>
    <source>
        <strain evidence="2 3">AR-3-6</strain>
    </source>
</reference>
<sequence>MIAISDLKRHPVACVTYVMYLFMWVLFTFMIVLIGNKQAESGIAFCGTGVIVTYYFMLILSGVYLVSTFSFFLLNSDKRFFINLVLAIVLPMVLAFLWQFVW</sequence>
<dbReference type="Proteomes" id="UP000294850">
    <property type="component" value="Unassembled WGS sequence"/>
</dbReference>
<dbReference type="EMBL" id="SMFL01000003">
    <property type="protein sequence ID" value="TDE16249.1"/>
    <property type="molecule type" value="Genomic_DNA"/>
</dbReference>
<accession>A0A4R5DPR9</accession>
<proteinExistence type="predicted"/>
<keyword evidence="1" id="KW-0472">Membrane</keyword>
<feature type="transmembrane region" description="Helical" evidence="1">
    <location>
        <begin position="81"/>
        <end position="101"/>
    </location>
</feature>
<evidence type="ECO:0000313" key="2">
    <source>
        <dbReference type="EMBL" id="TDE16249.1"/>
    </source>
</evidence>
<keyword evidence="3" id="KW-1185">Reference proteome</keyword>
<feature type="transmembrane region" description="Helical" evidence="1">
    <location>
        <begin position="54"/>
        <end position="74"/>
    </location>
</feature>
<gene>
    <name evidence="2" type="ORF">E0F88_08345</name>
</gene>
<organism evidence="2 3">
    <name type="scientific">Dyadobacter psychrotolerans</name>
    <dbReference type="NCBI Taxonomy" id="2541721"/>
    <lineage>
        <taxon>Bacteria</taxon>
        <taxon>Pseudomonadati</taxon>
        <taxon>Bacteroidota</taxon>
        <taxon>Cytophagia</taxon>
        <taxon>Cytophagales</taxon>
        <taxon>Spirosomataceae</taxon>
        <taxon>Dyadobacter</taxon>
    </lineage>
</organism>
<keyword evidence="1" id="KW-0812">Transmembrane</keyword>
<dbReference type="AlphaFoldDB" id="A0A4R5DPR9"/>
<name>A0A4R5DPR9_9BACT</name>
<protein>
    <submittedName>
        <fullName evidence="2">Uncharacterized protein</fullName>
    </submittedName>
</protein>
<evidence type="ECO:0000256" key="1">
    <source>
        <dbReference type="SAM" id="Phobius"/>
    </source>
</evidence>
<keyword evidence="1" id="KW-1133">Transmembrane helix</keyword>
<feature type="transmembrane region" description="Helical" evidence="1">
    <location>
        <begin position="12"/>
        <end position="34"/>
    </location>
</feature>
<dbReference type="RefSeq" id="WP_131957783.1">
    <property type="nucleotide sequence ID" value="NZ_SMFL01000003.1"/>
</dbReference>